<gene>
    <name evidence="1" type="ORF">NDU88_004429</name>
</gene>
<keyword evidence="2" id="KW-1185">Reference proteome</keyword>
<dbReference type="AlphaFoldDB" id="A0AAV7SIX9"/>
<evidence type="ECO:0000313" key="1">
    <source>
        <dbReference type="EMBL" id="KAJ1163982.1"/>
    </source>
</evidence>
<accession>A0AAV7SIX9</accession>
<dbReference type="Proteomes" id="UP001066276">
    <property type="component" value="Chromosome 4_2"/>
</dbReference>
<organism evidence="1 2">
    <name type="scientific">Pleurodeles waltl</name>
    <name type="common">Iberian ribbed newt</name>
    <dbReference type="NCBI Taxonomy" id="8319"/>
    <lineage>
        <taxon>Eukaryota</taxon>
        <taxon>Metazoa</taxon>
        <taxon>Chordata</taxon>
        <taxon>Craniata</taxon>
        <taxon>Vertebrata</taxon>
        <taxon>Euteleostomi</taxon>
        <taxon>Amphibia</taxon>
        <taxon>Batrachia</taxon>
        <taxon>Caudata</taxon>
        <taxon>Salamandroidea</taxon>
        <taxon>Salamandridae</taxon>
        <taxon>Pleurodelinae</taxon>
        <taxon>Pleurodeles</taxon>
    </lineage>
</organism>
<evidence type="ECO:0000313" key="2">
    <source>
        <dbReference type="Proteomes" id="UP001066276"/>
    </source>
</evidence>
<name>A0AAV7SIX9_PLEWA</name>
<sequence length="96" mass="10750">MDTRAARLLSNQQMVGIERLHAVTTLCTVAPTRACFAATLKTKALATHCMSFTEKTRKLRSLTAWLGVEGGYHEPLLLSPPRKARFYTQNKALQLF</sequence>
<comment type="caution">
    <text evidence="1">The sequence shown here is derived from an EMBL/GenBank/DDBJ whole genome shotgun (WGS) entry which is preliminary data.</text>
</comment>
<protein>
    <submittedName>
        <fullName evidence="1">Uncharacterized protein</fullName>
    </submittedName>
</protein>
<proteinExistence type="predicted"/>
<dbReference type="EMBL" id="JANPWB010000008">
    <property type="protein sequence ID" value="KAJ1163982.1"/>
    <property type="molecule type" value="Genomic_DNA"/>
</dbReference>
<reference evidence="1" key="1">
    <citation type="journal article" date="2022" name="bioRxiv">
        <title>Sequencing and chromosome-scale assembly of the giantPleurodeles waltlgenome.</title>
        <authorList>
            <person name="Brown T."/>
            <person name="Elewa A."/>
            <person name="Iarovenko S."/>
            <person name="Subramanian E."/>
            <person name="Araus A.J."/>
            <person name="Petzold A."/>
            <person name="Susuki M."/>
            <person name="Suzuki K.-i.T."/>
            <person name="Hayashi T."/>
            <person name="Toyoda A."/>
            <person name="Oliveira C."/>
            <person name="Osipova E."/>
            <person name="Leigh N.D."/>
            <person name="Simon A."/>
            <person name="Yun M.H."/>
        </authorList>
    </citation>
    <scope>NUCLEOTIDE SEQUENCE</scope>
    <source>
        <strain evidence="1">20211129_DDA</strain>
        <tissue evidence="1">Liver</tissue>
    </source>
</reference>